<dbReference type="Proteomes" id="UP000199053">
    <property type="component" value="Unassembled WGS sequence"/>
</dbReference>
<evidence type="ECO:0000313" key="1">
    <source>
        <dbReference type="EMBL" id="SDK90019.1"/>
    </source>
</evidence>
<dbReference type="Pfam" id="PF03692">
    <property type="entry name" value="CxxCxxCC"/>
    <property type="match status" value="1"/>
</dbReference>
<name>A0A1G9FNR9_9BACT</name>
<dbReference type="STRING" id="246191.SAMN05660337_1635"/>
<dbReference type="InterPro" id="IPR005358">
    <property type="entry name" value="Puta_zinc/iron-chelating_dom"/>
</dbReference>
<proteinExistence type="predicted"/>
<keyword evidence="2" id="KW-1185">Reference proteome</keyword>
<organism evidence="1 2">
    <name type="scientific">Maridesulfovibrio ferrireducens</name>
    <dbReference type="NCBI Taxonomy" id="246191"/>
    <lineage>
        <taxon>Bacteria</taxon>
        <taxon>Pseudomonadati</taxon>
        <taxon>Thermodesulfobacteriota</taxon>
        <taxon>Desulfovibrionia</taxon>
        <taxon>Desulfovibrionales</taxon>
        <taxon>Desulfovibrionaceae</taxon>
        <taxon>Maridesulfovibrio</taxon>
    </lineage>
</organism>
<sequence>MSIFHNLASIFCRWRLKKRKQTVVIRGSCNMCGKCCQEISLYVDSKWLRSKKQVRKASIKNPYLNFFEICGKTEDGFLKFSCTRLGKDGRCTNYENRPNICKTFPAPSIFYQNGELPKGCGFRMSTEIDFEKILEDACKDEDCIKLPRNKDF</sequence>
<gene>
    <name evidence="1" type="ORF">SAMN05660337_1635</name>
</gene>
<dbReference type="EMBL" id="FNGA01000002">
    <property type="protein sequence ID" value="SDK90019.1"/>
    <property type="molecule type" value="Genomic_DNA"/>
</dbReference>
<dbReference type="AlphaFoldDB" id="A0A1G9FNR9"/>
<accession>A0A1G9FNR9</accession>
<evidence type="ECO:0000313" key="2">
    <source>
        <dbReference type="Proteomes" id="UP000199053"/>
    </source>
</evidence>
<evidence type="ECO:0008006" key="3">
    <source>
        <dbReference type="Google" id="ProtNLM"/>
    </source>
</evidence>
<reference evidence="2" key="1">
    <citation type="submission" date="2016-10" db="EMBL/GenBank/DDBJ databases">
        <authorList>
            <person name="Varghese N."/>
            <person name="Submissions S."/>
        </authorList>
    </citation>
    <scope>NUCLEOTIDE SEQUENCE [LARGE SCALE GENOMIC DNA]</scope>
    <source>
        <strain evidence="2">DSM 16995</strain>
    </source>
</reference>
<protein>
    <recommendedName>
        <fullName evidence="3">Zinc-or iron-chelating domain-containing protein</fullName>
    </recommendedName>
</protein>